<dbReference type="EMBL" id="JACGWL010000004">
    <property type="protein sequence ID" value="KAK4404308.1"/>
    <property type="molecule type" value="Genomic_DNA"/>
</dbReference>
<keyword evidence="1" id="KW-0645">Protease</keyword>
<evidence type="ECO:0000256" key="2">
    <source>
        <dbReference type="SAM" id="MobiDB-lite"/>
    </source>
</evidence>
<dbReference type="InterPro" id="IPR012337">
    <property type="entry name" value="RNaseH-like_sf"/>
</dbReference>
<evidence type="ECO:0000313" key="4">
    <source>
        <dbReference type="EMBL" id="KAK4404308.1"/>
    </source>
</evidence>
<dbReference type="PANTHER" id="PTHR42648">
    <property type="entry name" value="TRANSPOSASE, PUTATIVE-RELATED"/>
    <property type="match status" value="1"/>
</dbReference>
<dbReference type="AlphaFoldDB" id="A0AAE1X3P9"/>
<gene>
    <name evidence="4" type="ORF">Sango_0799400</name>
</gene>
<protein>
    <recommendedName>
        <fullName evidence="3">Retrovirus-related Pol polyprotein from transposon TNT 1-94-like beta-barrel domain-containing protein</fullName>
    </recommendedName>
</protein>
<accession>A0AAE1X3P9</accession>
<dbReference type="InterPro" id="IPR039537">
    <property type="entry name" value="Retrotran_Ty1/copia-like"/>
</dbReference>
<evidence type="ECO:0000313" key="5">
    <source>
        <dbReference type="Proteomes" id="UP001289374"/>
    </source>
</evidence>
<dbReference type="PANTHER" id="PTHR42648:SF27">
    <property type="entry name" value="RNA-DIRECTED DNA POLYMERASE"/>
    <property type="match status" value="1"/>
</dbReference>
<dbReference type="Proteomes" id="UP001289374">
    <property type="component" value="Unassembled WGS sequence"/>
</dbReference>
<sequence>MIEGSSVQSHGVKMLSLVEKFEDLKAGLDNDTYIDVTLQPLLPSYNSFIINYNMNGLEKSIHELINMLVQYEATTHKSASTILVGEVLTSKAESKRAGCWKRKKGKRKVTTATTSAEGGPTTSSGKSKGKGKDTGFGDHICNNLQVLERRRKLSKDEMILRLGDGKAVAVEAVGSLNLVISDHIQIELKDCYYGPSMIKNIISIPILDNYGYAFKINKNCFYLRIDDNYHLLDVCGPLNTPTRGGFSYFITFTDAHSRYDYVYLMSYKSEAFGKFKEYRLEVENQTGHKIKALRDMLLRRLPSCSRWRPLRWARGERIHLTTQVDFEETYLPVAMAKSIQILLAIAAWLDVAYALSAEDGHWSTVKIILKYLRRTKDMFLIYGSG</sequence>
<proteinExistence type="predicted"/>
<dbReference type="InterPro" id="IPR054722">
    <property type="entry name" value="PolX-like_BBD"/>
</dbReference>
<feature type="region of interest" description="Disordered" evidence="2">
    <location>
        <begin position="99"/>
        <end position="134"/>
    </location>
</feature>
<reference evidence="4" key="1">
    <citation type="submission" date="2020-06" db="EMBL/GenBank/DDBJ databases">
        <authorList>
            <person name="Li T."/>
            <person name="Hu X."/>
            <person name="Zhang T."/>
            <person name="Song X."/>
            <person name="Zhang H."/>
            <person name="Dai N."/>
            <person name="Sheng W."/>
            <person name="Hou X."/>
            <person name="Wei L."/>
        </authorList>
    </citation>
    <scope>NUCLEOTIDE SEQUENCE</scope>
    <source>
        <strain evidence="4">K16</strain>
        <tissue evidence="4">Leaf</tissue>
    </source>
</reference>
<evidence type="ECO:0000259" key="3">
    <source>
        <dbReference type="Pfam" id="PF22936"/>
    </source>
</evidence>
<keyword evidence="5" id="KW-1185">Reference proteome</keyword>
<keyword evidence="1" id="KW-0378">Hydrolase</keyword>
<comment type="caution">
    <text evidence="4">The sequence shown here is derived from an EMBL/GenBank/DDBJ whole genome shotgun (WGS) entry which is preliminary data.</text>
</comment>
<dbReference type="Pfam" id="PF22936">
    <property type="entry name" value="Pol_BBD"/>
    <property type="match status" value="1"/>
</dbReference>
<evidence type="ECO:0000256" key="1">
    <source>
        <dbReference type="ARBA" id="ARBA00022670"/>
    </source>
</evidence>
<reference evidence="4" key="2">
    <citation type="journal article" date="2024" name="Plant">
        <title>Genomic evolution and insights into agronomic trait innovations of Sesamum species.</title>
        <authorList>
            <person name="Miao H."/>
            <person name="Wang L."/>
            <person name="Qu L."/>
            <person name="Liu H."/>
            <person name="Sun Y."/>
            <person name="Le M."/>
            <person name="Wang Q."/>
            <person name="Wei S."/>
            <person name="Zheng Y."/>
            <person name="Lin W."/>
            <person name="Duan Y."/>
            <person name="Cao H."/>
            <person name="Xiong S."/>
            <person name="Wang X."/>
            <person name="Wei L."/>
            <person name="Li C."/>
            <person name="Ma Q."/>
            <person name="Ju M."/>
            <person name="Zhao R."/>
            <person name="Li G."/>
            <person name="Mu C."/>
            <person name="Tian Q."/>
            <person name="Mei H."/>
            <person name="Zhang T."/>
            <person name="Gao T."/>
            <person name="Zhang H."/>
        </authorList>
    </citation>
    <scope>NUCLEOTIDE SEQUENCE</scope>
    <source>
        <strain evidence="4">K16</strain>
    </source>
</reference>
<feature type="domain" description="Retrovirus-related Pol polyprotein from transposon TNT 1-94-like beta-barrel" evidence="3">
    <location>
        <begin position="133"/>
        <end position="212"/>
    </location>
</feature>
<feature type="compositionally biased region" description="Basic residues" evidence="2">
    <location>
        <begin position="99"/>
        <end position="109"/>
    </location>
</feature>
<dbReference type="GO" id="GO:0008233">
    <property type="term" value="F:peptidase activity"/>
    <property type="evidence" value="ECO:0007669"/>
    <property type="project" value="UniProtKB-KW"/>
</dbReference>
<organism evidence="4 5">
    <name type="scientific">Sesamum angolense</name>
    <dbReference type="NCBI Taxonomy" id="2727404"/>
    <lineage>
        <taxon>Eukaryota</taxon>
        <taxon>Viridiplantae</taxon>
        <taxon>Streptophyta</taxon>
        <taxon>Embryophyta</taxon>
        <taxon>Tracheophyta</taxon>
        <taxon>Spermatophyta</taxon>
        <taxon>Magnoliopsida</taxon>
        <taxon>eudicotyledons</taxon>
        <taxon>Gunneridae</taxon>
        <taxon>Pentapetalae</taxon>
        <taxon>asterids</taxon>
        <taxon>lamiids</taxon>
        <taxon>Lamiales</taxon>
        <taxon>Pedaliaceae</taxon>
        <taxon>Sesamum</taxon>
    </lineage>
</organism>
<name>A0AAE1X3P9_9LAMI</name>
<dbReference type="GO" id="GO:0006508">
    <property type="term" value="P:proteolysis"/>
    <property type="evidence" value="ECO:0007669"/>
    <property type="project" value="UniProtKB-KW"/>
</dbReference>
<dbReference type="SUPFAM" id="SSF53098">
    <property type="entry name" value="Ribonuclease H-like"/>
    <property type="match status" value="1"/>
</dbReference>